<feature type="domain" description="SH3" evidence="4">
    <location>
        <begin position="432"/>
        <end position="493"/>
    </location>
</feature>
<protein>
    <recommendedName>
        <fullName evidence="4">SH3 domain-containing protein</fullName>
    </recommendedName>
</protein>
<dbReference type="AlphaFoldDB" id="A0A0N1NYL5"/>
<gene>
    <name evidence="5" type="ORF">AB675_5054</name>
</gene>
<dbReference type="Gene3D" id="2.30.30.40">
    <property type="entry name" value="SH3 Domains"/>
    <property type="match status" value="1"/>
</dbReference>
<dbReference type="OrthoDB" id="1305878at2759"/>
<dbReference type="EMBL" id="LFJN01000015">
    <property type="protein sequence ID" value="KPI39386.1"/>
    <property type="molecule type" value="Genomic_DNA"/>
</dbReference>
<comment type="caution">
    <text evidence="5">The sequence shown here is derived from an EMBL/GenBank/DDBJ whole genome shotgun (WGS) entry which is preliminary data.</text>
</comment>
<evidence type="ECO:0000256" key="2">
    <source>
        <dbReference type="PROSITE-ProRule" id="PRU00192"/>
    </source>
</evidence>
<evidence type="ECO:0000313" key="6">
    <source>
        <dbReference type="Proteomes" id="UP000038010"/>
    </source>
</evidence>
<accession>A0A0N1NYL5</accession>
<dbReference type="Proteomes" id="UP000038010">
    <property type="component" value="Unassembled WGS sequence"/>
</dbReference>
<evidence type="ECO:0000313" key="5">
    <source>
        <dbReference type="EMBL" id="KPI39386.1"/>
    </source>
</evidence>
<organism evidence="5 6">
    <name type="scientific">Cyphellophora attinorum</name>
    <dbReference type="NCBI Taxonomy" id="1664694"/>
    <lineage>
        <taxon>Eukaryota</taxon>
        <taxon>Fungi</taxon>
        <taxon>Dikarya</taxon>
        <taxon>Ascomycota</taxon>
        <taxon>Pezizomycotina</taxon>
        <taxon>Eurotiomycetes</taxon>
        <taxon>Chaetothyriomycetidae</taxon>
        <taxon>Chaetothyriales</taxon>
        <taxon>Cyphellophoraceae</taxon>
        <taxon>Cyphellophora</taxon>
    </lineage>
</organism>
<feature type="compositionally biased region" description="Low complexity" evidence="3">
    <location>
        <begin position="219"/>
        <end position="233"/>
    </location>
</feature>
<dbReference type="RefSeq" id="XP_017999349.1">
    <property type="nucleotide sequence ID" value="XM_018145236.1"/>
</dbReference>
<feature type="compositionally biased region" description="Polar residues" evidence="3">
    <location>
        <begin position="373"/>
        <end position="383"/>
    </location>
</feature>
<feature type="region of interest" description="Disordered" evidence="3">
    <location>
        <begin position="362"/>
        <end position="406"/>
    </location>
</feature>
<proteinExistence type="predicted"/>
<feature type="region of interest" description="Disordered" evidence="3">
    <location>
        <begin position="213"/>
        <end position="233"/>
    </location>
</feature>
<dbReference type="VEuPathDB" id="FungiDB:AB675_5054"/>
<dbReference type="InterPro" id="IPR036028">
    <property type="entry name" value="SH3-like_dom_sf"/>
</dbReference>
<dbReference type="SUPFAM" id="SSF50044">
    <property type="entry name" value="SH3-domain"/>
    <property type="match status" value="1"/>
</dbReference>
<evidence type="ECO:0000256" key="1">
    <source>
        <dbReference type="ARBA" id="ARBA00022443"/>
    </source>
</evidence>
<evidence type="ECO:0000256" key="3">
    <source>
        <dbReference type="SAM" id="MobiDB-lite"/>
    </source>
</evidence>
<dbReference type="STRING" id="1664694.A0A0N1NYL5"/>
<dbReference type="GeneID" id="28737116"/>
<sequence>MPRSIPQDGPVEIDGKSAPVTTQFEEPLVDCYRCGRNGIQYEVYKHCDPCAVDLCMRCYRIGRGCNHWFGFGFAAQAKFDASHPRRVSRSMELPHLLVGRQYRKPPQKAVQTTSQGHLTTDSDPTSRLQEGQFCDHCGAFANACYWSCDYCNDGEWGFCNDCVNTHHCCSHPLLPIAHKLFTPGCVLPRSYDPHVGALNSNLSELHATSAQRSAVNPRSFSPAHSAPSSATSATDVASAGPFPDFVNLSITTNCDICAVPIPPSDSRYHCPSHPSPTKAAPTRTGDYDICTGCYHNLIKIGRITRDAGPAGWRKCPEGHRMIVTVFKADGADAGQRRVVLNDLVGGVKMSDQDIALWQQNLDSSPASAPPSAFTTKGQWTWQDGTPDPAESTDSLQQYGSGARRTRSKKANLLGNVSAESSKKGNRFPPNGGFGKKCIALWSYYPEEGDAGAGELMFPKGAMVGEVEEINEDWAEGVYMGERGLVPMVRVREL</sequence>
<keyword evidence="6" id="KW-1185">Reference proteome</keyword>
<feature type="compositionally biased region" description="Low complexity" evidence="3">
    <location>
        <begin position="363"/>
        <end position="372"/>
    </location>
</feature>
<reference evidence="5 6" key="1">
    <citation type="submission" date="2015-06" db="EMBL/GenBank/DDBJ databases">
        <title>Draft genome of the ant-associated black yeast Phialophora attae CBS 131958.</title>
        <authorList>
            <person name="Moreno L.F."/>
            <person name="Stielow B.J."/>
            <person name="de Hoog S."/>
            <person name="Vicente V.A."/>
            <person name="Weiss V.A."/>
            <person name="de Vries M."/>
            <person name="Cruz L.M."/>
            <person name="Souza E.M."/>
        </authorList>
    </citation>
    <scope>NUCLEOTIDE SEQUENCE [LARGE SCALE GENOMIC DNA]</scope>
    <source>
        <strain evidence="5 6">CBS 131958</strain>
    </source>
</reference>
<dbReference type="PROSITE" id="PS50002">
    <property type="entry name" value="SH3"/>
    <property type="match status" value="1"/>
</dbReference>
<dbReference type="InterPro" id="IPR001452">
    <property type="entry name" value="SH3_domain"/>
</dbReference>
<name>A0A0N1NYL5_9EURO</name>
<evidence type="ECO:0000259" key="4">
    <source>
        <dbReference type="PROSITE" id="PS50002"/>
    </source>
</evidence>
<keyword evidence="1 2" id="KW-0728">SH3 domain</keyword>